<accession>A0A316A119</accession>
<evidence type="ECO:0000313" key="1">
    <source>
        <dbReference type="EMBL" id="PWJ51229.1"/>
    </source>
</evidence>
<dbReference type="AlphaFoldDB" id="A0A316A119"/>
<evidence type="ECO:0000313" key="2">
    <source>
        <dbReference type="Proteomes" id="UP000245880"/>
    </source>
</evidence>
<sequence>MNDGCGKESYCNKIKNAGNFEGNCDQFEAFTKGSGRDLVATEYQPVGFL</sequence>
<keyword evidence="2" id="KW-1185">Reference proteome</keyword>
<protein>
    <submittedName>
        <fullName evidence="1">Uncharacterized protein</fullName>
    </submittedName>
</protein>
<dbReference type="Proteomes" id="UP000245880">
    <property type="component" value="Unassembled WGS sequence"/>
</dbReference>
<reference evidence="1 2" key="1">
    <citation type="submission" date="2018-03" db="EMBL/GenBank/DDBJ databases">
        <title>Genomic Encyclopedia of Archaeal and Bacterial Type Strains, Phase II (KMG-II): from individual species to whole genera.</title>
        <authorList>
            <person name="Goeker M."/>
        </authorList>
    </citation>
    <scope>NUCLEOTIDE SEQUENCE [LARGE SCALE GENOMIC DNA]</scope>
    <source>
        <strain evidence="1 2">DSM 100346</strain>
    </source>
</reference>
<dbReference type="EMBL" id="QGDT01000038">
    <property type="protein sequence ID" value="PWJ51229.1"/>
    <property type="molecule type" value="Genomic_DNA"/>
</dbReference>
<comment type="caution">
    <text evidence="1">The sequence shown here is derived from an EMBL/GenBank/DDBJ whole genome shotgun (WGS) entry which is preliminary data.</text>
</comment>
<gene>
    <name evidence="1" type="ORF">CLV98_1386</name>
</gene>
<proteinExistence type="predicted"/>
<organism evidence="1 2">
    <name type="scientific">Dyadobacter jejuensis</name>
    <dbReference type="NCBI Taxonomy" id="1082580"/>
    <lineage>
        <taxon>Bacteria</taxon>
        <taxon>Pseudomonadati</taxon>
        <taxon>Bacteroidota</taxon>
        <taxon>Cytophagia</taxon>
        <taxon>Cytophagales</taxon>
        <taxon>Spirosomataceae</taxon>
        <taxon>Dyadobacter</taxon>
    </lineage>
</organism>
<name>A0A316A119_9BACT</name>